<dbReference type="GO" id="GO:0010181">
    <property type="term" value="F:FMN binding"/>
    <property type="evidence" value="ECO:0007669"/>
    <property type="project" value="UniProtKB-UniRule"/>
</dbReference>
<dbReference type="SUPFAM" id="SSF102645">
    <property type="entry name" value="CoaB-like"/>
    <property type="match status" value="1"/>
</dbReference>
<keyword evidence="3" id="KW-0511">Multifunctional enzyme</keyword>
<feature type="binding site" evidence="3">
    <location>
        <position position="270"/>
    </location>
    <ligand>
        <name>CTP</name>
        <dbReference type="ChEBI" id="CHEBI:37563"/>
    </ligand>
</feature>
<dbReference type="EMBL" id="JABBKX010000002">
    <property type="protein sequence ID" value="NMJ41148.1"/>
    <property type="molecule type" value="Genomic_DNA"/>
</dbReference>
<evidence type="ECO:0000256" key="3">
    <source>
        <dbReference type="HAMAP-Rule" id="MF_02225"/>
    </source>
</evidence>
<dbReference type="HAMAP" id="MF_02225">
    <property type="entry name" value="CoaBC"/>
    <property type="match status" value="1"/>
</dbReference>
<dbReference type="SUPFAM" id="SSF52507">
    <property type="entry name" value="Homo-oligomeric flavin-containing Cys decarboxylases, HFCD"/>
    <property type="match status" value="1"/>
</dbReference>
<dbReference type="GO" id="GO:0071513">
    <property type="term" value="C:phosphopantothenoylcysteine decarboxylase complex"/>
    <property type="evidence" value="ECO:0007669"/>
    <property type="project" value="TreeGrafter"/>
</dbReference>
<comment type="catalytic activity">
    <reaction evidence="3 4">
        <text>(R)-4'-phosphopantothenate + L-cysteine + CTP = N-[(R)-4-phosphopantothenoyl]-L-cysteine + CMP + diphosphate + H(+)</text>
        <dbReference type="Rhea" id="RHEA:19397"/>
        <dbReference type="ChEBI" id="CHEBI:10986"/>
        <dbReference type="ChEBI" id="CHEBI:15378"/>
        <dbReference type="ChEBI" id="CHEBI:33019"/>
        <dbReference type="ChEBI" id="CHEBI:35235"/>
        <dbReference type="ChEBI" id="CHEBI:37563"/>
        <dbReference type="ChEBI" id="CHEBI:59458"/>
        <dbReference type="ChEBI" id="CHEBI:60377"/>
        <dbReference type="EC" id="6.3.2.5"/>
    </reaction>
</comment>
<keyword evidence="3 4" id="KW-0436">Ligase</keyword>
<dbReference type="Gene3D" id="3.40.50.1950">
    <property type="entry name" value="Flavin prenyltransferase-like"/>
    <property type="match status" value="1"/>
</dbReference>
<dbReference type="GO" id="GO:0046872">
    <property type="term" value="F:metal ion binding"/>
    <property type="evidence" value="ECO:0007669"/>
    <property type="project" value="UniProtKB-KW"/>
</dbReference>
<comment type="cofactor">
    <cofactor evidence="3">
        <name>FMN</name>
        <dbReference type="ChEBI" id="CHEBI:58210"/>
    </cofactor>
    <text evidence="3">Binds 1 FMN per subunit.</text>
</comment>
<evidence type="ECO:0000259" key="5">
    <source>
        <dbReference type="Pfam" id="PF02441"/>
    </source>
</evidence>
<dbReference type="NCBIfam" id="TIGR00521">
    <property type="entry name" value="coaBC_dfp"/>
    <property type="match status" value="1"/>
</dbReference>
<feature type="domain" description="DNA/pantothenate metabolism flavoprotein C-terminal" evidence="6">
    <location>
        <begin position="178"/>
        <end position="387"/>
    </location>
</feature>
<evidence type="ECO:0000256" key="1">
    <source>
        <dbReference type="ARBA" id="ARBA00022793"/>
    </source>
</evidence>
<keyword evidence="3 4" id="KW-0285">Flavoprotein</keyword>
<evidence type="ECO:0000256" key="4">
    <source>
        <dbReference type="RuleBase" id="RU364078"/>
    </source>
</evidence>
<comment type="function">
    <text evidence="3">Catalyzes two sequential steps in the biosynthesis of coenzyme A. In the first step cysteine is conjugated to 4'-phosphopantothenate to form 4-phosphopantothenoylcysteine. In the second step the latter compound is decarboxylated to form 4'-phosphopantotheine.</text>
</comment>
<evidence type="ECO:0000256" key="2">
    <source>
        <dbReference type="ARBA" id="ARBA00023239"/>
    </source>
</evidence>
<feature type="binding site" evidence="3">
    <location>
        <position position="332"/>
    </location>
    <ligand>
        <name>CTP</name>
        <dbReference type="ChEBI" id="CHEBI:37563"/>
    </ligand>
</feature>
<dbReference type="GO" id="GO:0004633">
    <property type="term" value="F:phosphopantothenoylcysteine decarboxylase activity"/>
    <property type="evidence" value="ECO:0007669"/>
    <property type="project" value="UniProtKB-UniRule"/>
</dbReference>
<feature type="binding site" evidence="3">
    <location>
        <begin position="298"/>
        <end position="301"/>
    </location>
    <ligand>
        <name>CTP</name>
        <dbReference type="ChEBI" id="CHEBI:37563"/>
    </ligand>
</feature>
<feature type="binding site" evidence="3">
    <location>
        <position position="280"/>
    </location>
    <ligand>
        <name>CTP</name>
        <dbReference type="ChEBI" id="CHEBI:37563"/>
    </ligand>
</feature>
<name>A0A848ECV6_9PROT</name>
<feature type="binding site" evidence="3">
    <location>
        <position position="318"/>
    </location>
    <ligand>
        <name>CTP</name>
        <dbReference type="ChEBI" id="CHEBI:37563"/>
    </ligand>
</feature>
<evidence type="ECO:0000313" key="8">
    <source>
        <dbReference type="Proteomes" id="UP000548582"/>
    </source>
</evidence>
<comment type="pathway">
    <text evidence="3 4">Cofactor biosynthesis; coenzyme A biosynthesis; CoA from (R)-pantothenate: step 2/5.</text>
</comment>
<dbReference type="GO" id="GO:0004632">
    <property type="term" value="F:phosphopantothenate--cysteine ligase activity"/>
    <property type="evidence" value="ECO:0007669"/>
    <property type="project" value="UniProtKB-UniRule"/>
</dbReference>
<keyword evidence="3 4" id="KW-0288">FMN</keyword>
<keyword evidence="3" id="KW-0460">Magnesium</keyword>
<keyword evidence="2 3" id="KW-0456">Lyase</keyword>
<feature type="binding site" evidence="3">
    <location>
        <position position="336"/>
    </location>
    <ligand>
        <name>CTP</name>
        <dbReference type="ChEBI" id="CHEBI:37563"/>
    </ligand>
</feature>
<proteinExistence type="inferred from homology"/>
<dbReference type="InterPro" id="IPR005252">
    <property type="entry name" value="CoaBC"/>
</dbReference>
<comment type="similarity">
    <text evidence="3 4">In the N-terminal section; belongs to the HFCD (homo-oligomeric flavin containing Cys decarboxylase) superfamily.</text>
</comment>
<dbReference type="RefSeq" id="WP_170053383.1">
    <property type="nucleotide sequence ID" value="NZ_JABBKX010000002.1"/>
</dbReference>
<dbReference type="UniPathway" id="UPA00241">
    <property type="reaction ID" value="UER00353"/>
</dbReference>
<dbReference type="InterPro" id="IPR007085">
    <property type="entry name" value="DNA/pantothenate-metab_flavo_C"/>
</dbReference>
<comment type="similarity">
    <text evidence="3 4">In the C-terminal section; belongs to the PPC synthetase family.</text>
</comment>
<comment type="catalytic activity">
    <reaction evidence="3 4">
        <text>N-[(R)-4-phosphopantothenoyl]-L-cysteine + H(+) = (R)-4'-phosphopantetheine + CO2</text>
        <dbReference type="Rhea" id="RHEA:16793"/>
        <dbReference type="ChEBI" id="CHEBI:15378"/>
        <dbReference type="ChEBI" id="CHEBI:16526"/>
        <dbReference type="ChEBI" id="CHEBI:59458"/>
        <dbReference type="ChEBI" id="CHEBI:61723"/>
        <dbReference type="EC" id="4.1.1.36"/>
    </reaction>
</comment>
<keyword evidence="1 3" id="KW-0210">Decarboxylase</keyword>
<dbReference type="Pfam" id="PF04127">
    <property type="entry name" value="DFP"/>
    <property type="match status" value="1"/>
</dbReference>
<feature type="region of interest" description="Phosphopantothenoylcysteine decarboxylase" evidence="3">
    <location>
        <begin position="1"/>
        <end position="182"/>
    </location>
</feature>
<dbReference type="GO" id="GO:0015941">
    <property type="term" value="P:pantothenate catabolic process"/>
    <property type="evidence" value="ECO:0007669"/>
    <property type="project" value="InterPro"/>
</dbReference>
<reference evidence="7 8" key="1">
    <citation type="submission" date="2020-03" db="EMBL/GenBank/DDBJ databases">
        <authorList>
            <person name="Sun Q."/>
        </authorList>
    </citation>
    <scope>NUCLEOTIDE SEQUENCE [LARGE SCALE GENOMIC DNA]</scope>
    <source>
        <strain evidence="7 8">JC162</strain>
    </source>
</reference>
<dbReference type="AlphaFoldDB" id="A0A848ECV6"/>
<dbReference type="InterPro" id="IPR003382">
    <property type="entry name" value="Flavoprotein"/>
</dbReference>
<dbReference type="Gene3D" id="3.40.50.10300">
    <property type="entry name" value="CoaB-like"/>
    <property type="match status" value="1"/>
</dbReference>
<keyword evidence="8" id="KW-1185">Reference proteome</keyword>
<protein>
    <recommendedName>
        <fullName evidence="3">Coenzyme A biosynthesis bifunctional protein CoaBC</fullName>
    </recommendedName>
    <alternativeName>
        <fullName evidence="3">DNA/pantothenate metabolism flavoprotein</fullName>
    </alternativeName>
    <alternativeName>
        <fullName evidence="3">Phosphopantothenoylcysteine synthetase/decarboxylase</fullName>
        <shortName evidence="3">PPCS-PPCDC</shortName>
    </alternativeName>
    <domain>
        <recommendedName>
            <fullName evidence="3">Phosphopantothenoylcysteine decarboxylase</fullName>
            <shortName evidence="3">PPC decarboxylase</shortName>
            <shortName evidence="3">PPC-DC</shortName>
            <ecNumber evidence="3">4.1.1.36</ecNumber>
        </recommendedName>
        <alternativeName>
            <fullName evidence="3">CoaC</fullName>
        </alternativeName>
    </domain>
    <domain>
        <recommendedName>
            <fullName evidence="3">Phosphopantothenate--cysteine ligase</fullName>
            <ecNumber evidence="3">6.3.2.5</ecNumber>
        </recommendedName>
        <alternativeName>
            <fullName evidence="3">CoaB</fullName>
        </alternativeName>
        <alternativeName>
            <fullName evidence="3">Phosphopantothenoylcysteine synthetase</fullName>
            <shortName evidence="3">PPC synthetase</shortName>
            <shortName evidence="3">PPC-S</shortName>
        </alternativeName>
    </domain>
</protein>
<feature type="region of interest" description="Phosphopantothenate--cysteine ligase" evidence="3">
    <location>
        <begin position="183"/>
        <end position="390"/>
    </location>
</feature>
<dbReference type="EC" id="6.3.2.5" evidence="3"/>
<comment type="caution">
    <text evidence="3">Lacks conserved residue(s) required for the propagation of feature annotation.</text>
</comment>
<dbReference type="Proteomes" id="UP000548582">
    <property type="component" value="Unassembled WGS sequence"/>
</dbReference>
<comment type="cofactor">
    <cofactor evidence="3">
        <name>Mg(2+)</name>
        <dbReference type="ChEBI" id="CHEBI:18420"/>
    </cofactor>
</comment>
<dbReference type="InterPro" id="IPR036551">
    <property type="entry name" value="Flavin_trans-like"/>
</dbReference>
<dbReference type="GO" id="GO:0015937">
    <property type="term" value="P:coenzyme A biosynthetic process"/>
    <property type="evidence" value="ECO:0007669"/>
    <property type="project" value="UniProtKB-UniRule"/>
</dbReference>
<sequence length="390" mass="40574">MRILLIVSGSVAAYKALELTRLLRRDGDEVMAVLTAGGARFVTKEALAAITGQRVHDDLWAAEAEIGHIRLARWPDLIAVVPASADLLAKMAHGLTDDLATCVLLATRAKVLVAPAMNPAMWAHPATQANMAALRARGVIVAGPDDGPMAEPESGPGRLMEPPALRDAIRAVLADGPLAGKHVVVTSGPTHEPIDPVRYIANRSSGKQGHAIAGALAALGAKVTLVSGPVAQPDPPGVRVVRIESARDMLAACEAALPADAAVCAAAVADWRTARAADQKLKKVPGEAPPPLDLALNPDILATLSAAGPSRPRLVVGFAAETENVVANAVTKRAKKRCDWIVANDVSGDVMGGAENAVHLVTDAGVEDWPRMAKEEVARRLAARIAEALQ</sequence>
<comment type="function">
    <text evidence="4">Catalyzes two steps in the biosynthesis of coenzyme A. In the first step cysteine is conjugated to 4'-phosphopantothenate to form 4-phosphopantothenoylcysteine, in the latter compound is decarboxylated to form 4'-phosphopantotheine.</text>
</comment>
<organism evidence="7 8">
    <name type="scientific">Neoroseomonas marina</name>
    <dbReference type="NCBI Taxonomy" id="1232220"/>
    <lineage>
        <taxon>Bacteria</taxon>
        <taxon>Pseudomonadati</taxon>
        <taxon>Pseudomonadota</taxon>
        <taxon>Alphaproteobacteria</taxon>
        <taxon>Acetobacterales</taxon>
        <taxon>Acetobacteraceae</taxon>
        <taxon>Neoroseomonas</taxon>
    </lineage>
</organism>
<dbReference type="PANTHER" id="PTHR14359">
    <property type="entry name" value="HOMO-OLIGOMERIC FLAVIN CONTAINING CYS DECARBOXYLASE FAMILY"/>
    <property type="match status" value="1"/>
</dbReference>
<feature type="domain" description="Flavoprotein" evidence="5">
    <location>
        <begin position="1"/>
        <end position="147"/>
    </location>
</feature>
<gene>
    <name evidence="3 7" type="primary">coaBC</name>
    <name evidence="7" type="ORF">GWK16_07850</name>
</gene>
<keyword evidence="3" id="KW-0479">Metal-binding</keyword>
<accession>A0A848ECV6</accession>
<evidence type="ECO:0000259" key="6">
    <source>
        <dbReference type="Pfam" id="PF04127"/>
    </source>
</evidence>
<comment type="pathway">
    <text evidence="3 4">Cofactor biosynthesis; coenzyme A biosynthesis; CoA from (R)-pantothenate: step 3/5.</text>
</comment>
<comment type="caution">
    <text evidence="7">The sequence shown here is derived from an EMBL/GenBank/DDBJ whole genome shotgun (WGS) entry which is preliminary data.</text>
</comment>
<dbReference type="EC" id="4.1.1.36" evidence="3"/>
<dbReference type="PANTHER" id="PTHR14359:SF6">
    <property type="entry name" value="PHOSPHOPANTOTHENOYLCYSTEINE DECARBOXYLASE"/>
    <property type="match status" value="1"/>
</dbReference>
<dbReference type="InterPro" id="IPR035929">
    <property type="entry name" value="CoaB-like_sf"/>
</dbReference>
<evidence type="ECO:0000313" key="7">
    <source>
        <dbReference type="EMBL" id="NMJ41148.1"/>
    </source>
</evidence>
<dbReference type="Pfam" id="PF02441">
    <property type="entry name" value="Flavoprotein"/>
    <property type="match status" value="1"/>
</dbReference>